<name>A0A1F5ZJC0_9BACT</name>
<feature type="domain" description="NAD-dependent epimerase/dehydratase" evidence="1">
    <location>
        <begin position="3"/>
        <end position="235"/>
    </location>
</feature>
<proteinExistence type="predicted"/>
<dbReference type="InterPro" id="IPR050177">
    <property type="entry name" value="Lipid_A_modif_metabolic_enz"/>
</dbReference>
<dbReference type="EMBL" id="MFJL01000044">
    <property type="protein sequence ID" value="OGG12579.1"/>
    <property type="molecule type" value="Genomic_DNA"/>
</dbReference>
<reference evidence="2 3" key="1">
    <citation type="journal article" date="2016" name="Nat. Commun.">
        <title>Thousands of microbial genomes shed light on interconnected biogeochemical processes in an aquifer system.</title>
        <authorList>
            <person name="Anantharaman K."/>
            <person name="Brown C.T."/>
            <person name="Hug L.A."/>
            <person name="Sharon I."/>
            <person name="Castelle C.J."/>
            <person name="Probst A.J."/>
            <person name="Thomas B.C."/>
            <person name="Singh A."/>
            <person name="Wilkins M.J."/>
            <person name="Karaoz U."/>
            <person name="Brodie E.L."/>
            <person name="Williams K.H."/>
            <person name="Hubbard S.S."/>
            <person name="Banfield J.F."/>
        </authorList>
    </citation>
    <scope>NUCLEOTIDE SEQUENCE [LARGE SCALE GENOMIC DNA]</scope>
</reference>
<dbReference type="Proteomes" id="UP000176923">
    <property type="component" value="Unassembled WGS sequence"/>
</dbReference>
<dbReference type="PANTHER" id="PTHR43245">
    <property type="entry name" value="BIFUNCTIONAL POLYMYXIN RESISTANCE PROTEIN ARNA"/>
    <property type="match status" value="1"/>
</dbReference>
<dbReference type="SUPFAM" id="SSF51735">
    <property type="entry name" value="NAD(P)-binding Rossmann-fold domains"/>
    <property type="match status" value="1"/>
</dbReference>
<gene>
    <name evidence="2" type="ORF">A3D77_04530</name>
</gene>
<dbReference type="PANTHER" id="PTHR43245:SF23">
    <property type="entry name" value="NAD(P)-BINDING DOMAIN-CONTAINING PROTEIN"/>
    <property type="match status" value="1"/>
</dbReference>
<protein>
    <submittedName>
        <fullName evidence="2">NAD-dependent dehydratase</fullName>
    </submittedName>
</protein>
<dbReference type="CDD" id="cd08946">
    <property type="entry name" value="SDR_e"/>
    <property type="match status" value="1"/>
</dbReference>
<organism evidence="2 3">
    <name type="scientific">Candidatus Gottesmanbacteria bacterium RIFCSPHIGHO2_02_FULL_39_11</name>
    <dbReference type="NCBI Taxonomy" id="1798382"/>
    <lineage>
        <taxon>Bacteria</taxon>
        <taxon>Candidatus Gottesmaniibacteriota</taxon>
    </lineage>
</organism>
<dbReference type="Gene3D" id="3.40.50.720">
    <property type="entry name" value="NAD(P)-binding Rossmann-like Domain"/>
    <property type="match status" value="1"/>
</dbReference>
<accession>A0A1F5ZJC0</accession>
<evidence type="ECO:0000313" key="2">
    <source>
        <dbReference type="EMBL" id="OGG12579.1"/>
    </source>
</evidence>
<evidence type="ECO:0000313" key="3">
    <source>
        <dbReference type="Proteomes" id="UP000176923"/>
    </source>
</evidence>
<sequence>MKILLTGNEGYIGAILSDALLNEGFDAVGYDTGFYNRGSLYTGPKKLKRTIRKDIRDIEEKDMEGIDTVIHLAELSNDPLGQNNPELTYLINHEGTKKLIDVCKKSGVSRFIYFSSCSVYGANDEYVDEDSETHPLTMYAKCKVLNENYLLKNSDSHFSPIIFRNATVYGASPRMRFDLAVNNLAGVAFTTHEIKMESDGTAWRPFVHIQDVSRAVIAALKTPSEITHNQIINIGSKKGNYQIKSIAEIISEVFPKCRITKNLAQVDKRNYKVHFEKAEKLLTRFSCSWTLEKGIIELFDRFNTIHLTKTDFYSSSYTRLAEISHLKKEGKLDNTLFWRN</sequence>
<dbReference type="AlphaFoldDB" id="A0A1F5ZJC0"/>
<dbReference type="STRING" id="1798382.A3D77_04530"/>
<dbReference type="Pfam" id="PF01370">
    <property type="entry name" value="Epimerase"/>
    <property type="match status" value="1"/>
</dbReference>
<dbReference type="InterPro" id="IPR001509">
    <property type="entry name" value="Epimerase_deHydtase"/>
</dbReference>
<comment type="caution">
    <text evidence="2">The sequence shown here is derived from an EMBL/GenBank/DDBJ whole genome shotgun (WGS) entry which is preliminary data.</text>
</comment>
<dbReference type="InterPro" id="IPR036291">
    <property type="entry name" value="NAD(P)-bd_dom_sf"/>
</dbReference>
<evidence type="ECO:0000259" key="1">
    <source>
        <dbReference type="Pfam" id="PF01370"/>
    </source>
</evidence>